<dbReference type="InterPro" id="IPR036028">
    <property type="entry name" value="SH3-like_dom_sf"/>
</dbReference>
<comment type="subcellular location">
    <subcellularLocation>
        <location evidence="1">Early endosome membrane</location>
        <topology evidence="1">Peripheral membrane protein</topology>
        <orientation evidence="1">Cytoplasmic side</orientation>
    </subcellularLocation>
</comment>
<feature type="compositionally biased region" description="Low complexity" evidence="8">
    <location>
        <begin position="480"/>
        <end position="496"/>
    </location>
</feature>
<feature type="domain" description="VHS" evidence="10">
    <location>
        <begin position="16"/>
        <end position="143"/>
    </location>
</feature>
<keyword evidence="6" id="KW-0653">Protein transport</keyword>
<sequence>MPLFAQNPFDVDVEKATNENNTADDWGLLLDICDKIVATPNGAKDSLRVIMKRVNHKVPHVSMQALNLLGVCVSNCGKVFHLEICSREFASEVRTVLNRAHSKVCEKLKALMVEWAEDFQKDPQLSLLSSTIKTLKDEGVSFPSPAPQVRRRQSSSNGKVSTSPAGKTTDEENLAKAIELSLQEQKLQTETRPLNSDPPSGGVVQEARKVRALYDFEAAEDNELTFKTGEIILVLDDSDPNWWKGENHRGIGLFPSNFVTTDLDAEPEMVAGAETTPSPEETLPAAKVEPEPVFIDEGKMDRTLALLQNADPADVIPDSSELIQLEAGACEQMNPMIDERLQEIDREHSELSELNVKVLEALELYNKLMNEAPFYTAYSKMQTQYAPVGSAVAMQFRSSCPNTVSQAQVFNNHLIAHSSILLTSHHYIPRYGMNAQYMNQAPAAHYAPQAGVPMDMATYHNSGMPPVSYPMVAPPPQAPQAPQQQQQAAYYQQPLL</sequence>
<dbReference type="SMART" id="SM00288">
    <property type="entry name" value="VHS"/>
    <property type="match status" value="1"/>
</dbReference>
<feature type="region of interest" description="Disordered" evidence="8">
    <location>
        <begin position="139"/>
        <end position="172"/>
    </location>
</feature>
<dbReference type="GO" id="GO:0043130">
    <property type="term" value="F:ubiquitin binding"/>
    <property type="evidence" value="ECO:0007669"/>
    <property type="project" value="InterPro"/>
</dbReference>
<dbReference type="FunFam" id="1.25.40.90:FF:000009">
    <property type="entry name" value="Putative signal transducing adapter molecule 1"/>
    <property type="match status" value="1"/>
</dbReference>
<dbReference type="InterPro" id="IPR002014">
    <property type="entry name" value="VHS_dom"/>
</dbReference>
<dbReference type="CDD" id="cd11963">
    <property type="entry name" value="SH3_STAM2"/>
    <property type="match status" value="1"/>
</dbReference>
<dbReference type="PRINTS" id="PR00452">
    <property type="entry name" value="SH3DOMAIN"/>
</dbReference>
<dbReference type="Gene3D" id="1.25.40.90">
    <property type="match status" value="1"/>
</dbReference>
<reference evidence="11 12" key="1">
    <citation type="journal article" date="2011" name="Genome Biol. Evol.">
        <title>Integration of the genetic map and genome assembly of fugu facilitates insights into distinct features of genome evolution in teleosts and mammals.</title>
        <authorList>
            <person name="Kai W."/>
            <person name="Kikuchi K."/>
            <person name="Tohari S."/>
            <person name="Chew A.K."/>
            <person name="Tay A."/>
            <person name="Fujiwara A."/>
            <person name="Hosoya S."/>
            <person name="Suetake H."/>
            <person name="Naruse K."/>
            <person name="Brenner S."/>
            <person name="Suzuki Y."/>
            <person name="Venkatesh B."/>
        </authorList>
    </citation>
    <scope>NUCLEOTIDE SEQUENCE [LARGE SCALE GENOMIC DNA]</scope>
</reference>
<feature type="region of interest" description="Disordered" evidence="8">
    <location>
        <begin position="470"/>
        <end position="496"/>
    </location>
</feature>
<evidence type="ECO:0000313" key="12">
    <source>
        <dbReference type="Proteomes" id="UP000005226"/>
    </source>
</evidence>
<dbReference type="Pfam" id="PF00018">
    <property type="entry name" value="SH3_1"/>
    <property type="match status" value="1"/>
</dbReference>
<dbReference type="SUPFAM" id="SSF48464">
    <property type="entry name" value="ENTH/VHS domain"/>
    <property type="match status" value="1"/>
</dbReference>
<reference evidence="11" key="2">
    <citation type="submission" date="2025-08" db="UniProtKB">
        <authorList>
            <consortium name="Ensembl"/>
        </authorList>
    </citation>
    <scope>IDENTIFICATION</scope>
</reference>
<dbReference type="GO" id="GO:0007165">
    <property type="term" value="P:signal transduction"/>
    <property type="evidence" value="ECO:0007669"/>
    <property type="project" value="TreeGrafter"/>
</dbReference>
<evidence type="ECO:0000259" key="9">
    <source>
        <dbReference type="PROSITE" id="PS50002"/>
    </source>
</evidence>
<dbReference type="PROSITE" id="PS50002">
    <property type="entry name" value="SH3"/>
    <property type="match status" value="1"/>
</dbReference>
<feature type="compositionally biased region" description="Polar residues" evidence="8">
    <location>
        <begin position="154"/>
        <end position="166"/>
    </location>
</feature>
<keyword evidence="5" id="KW-0967">Endosome</keyword>
<dbReference type="GO" id="GO:0015031">
    <property type="term" value="P:protein transport"/>
    <property type="evidence" value="ECO:0007669"/>
    <property type="project" value="UniProtKB-KW"/>
</dbReference>
<evidence type="ECO:0000256" key="6">
    <source>
        <dbReference type="ARBA" id="ARBA00022927"/>
    </source>
</evidence>
<comment type="similarity">
    <text evidence="2">Belongs to the STAM family.</text>
</comment>
<dbReference type="Pfam" id="PF00790">
    <property type="entry name" value="VHS"/>
    <property type="match status" value="1"/>
</dbReference>
<dbReference type="InterPro" id="IPR035675">
    <property type="entry name" value="STAM2_SH3"/>
</dbReference>
<dbReference type="Proteomes" id="UP000005226">
    <property type="component" value="Chromosome 1"/>
</dbReference>
<dbReference type="SMART" id="SM00326">
    <property type="entry name" value="SH3"/>
    <property type="match status" value="1"/>
</dbReference>
<evidence type="ECO:0000256" key="8">
    <source>
        <dbReference type="SAM" id="MobiDB-lite"/>
    </source>
</evidence>
<evidence type="ECO:0000313" key="11">
    <source>
        <dbReference type="Ensembl" id="ENSTRUP00000066934.1"/>
    </source>
</evidence>
<organism evidence="11 12">
    <name type="scientific">Takifugu rubripes</name>
    <name type="common">Japanese pufferfish</name>
    <name type="synonym">Fugu rubripes</name>
    <dbReference type="NCBI Taxonomy" id="31033"/>
    <lineage>
        <taxon>Eukaryota</taxon>
        <taxon>Metazoa</taxon>
        <taxon>Chordata</taxon>
        <taxon>Craniata</taxon>
        <taxon>Vertebrata</taxon>
        <taxon>Euteleostomi</taxon>
        <taxon>Actinopterygii</taxon>
        <taxon>Neopterygii</taxon>
        <taxon>Teleostei</taxon>
        <taxon>Neoteleostei</taxon>
        <taxon>Acanthomorphata</taxon>
        <taxon>Eupercaria</taxon>
        <taxon>Tetraodontiformes</taxon>
        <taxon>Tetradontoidea</taxon>
        <taxon>Tetraodontidae</taxon>
        <taxon>Takifugu</taxon>
    </lineage>
</organism>
<dbReference type="PANTHER" id="PTHR45929">
    <property type="entry name" value="JAK PATHWAY SIGNAL TRANSDUCTION ADAPTOR MOLECULE"/>
    <property type="match status" value="1"/>
</dbReference>
<dbReference type="GeneTree" id="ENSGT00940000157055"/>
<gene>
    <name evidence="11" type="primary">stam2</name>
</gene>
<keyword evidence="4" id="KW-0813">Transport</keyword>
<keyword evidence="3 7" id="KW-0728">SH3 domain</keyword>
<evidence type="ECO:0000259" key="10">
    <source>
        <dbReference type="PROSITE" id="PS50179"/>
    </source>
</evidence>
<dbReference type="Pfam" id="PF02809">
    <property type="entry name" value="UIM"/>
    <property type="match status" value="1"/>
</dbReference>
<evidence type="ECO:0000256" key="1">
    <source>
        <dbReference type="ARBA" id="ARBA00004469"/>
    </source>
</evidence>
<dbReference type="Ensembl" id="ENSTRUT00000091490.1">
    <property type="protein sequence ID" value="ENSTRUP00000066934.1"/>
    <property type="gene ID" value="ENSTRUG00000014510.3"/>
</dbReference>
<dbReference type="CDD" id="cd21390">
    <property type="entry name" value="GAT_STAM2"/>
    <property type="match status" value="1"/>
</dbReference>
<evidence type="ECO:0000256" key="3">
    <source>
        <dbReference type="ARBA" id="ARBA00022443"/>
    </source>
</evidence>
<dbReference type="InterPro" id="IPR008942">
    <property type="entry name" value="ENTH_VHS"/>
</dbReference>
<evidence type="ECO:0000256" key="7">
    <source>
        <dbReference type="PROSITE-ProRule" id="PRU00192"/>
    </source>
</evidence>
<dbReference type="Gene3D" id="2.30.30.40">
    <property type="entry name" value="SH3 Domains"/>
    <property type="match status" value="1"/>
</dbReference>
<reference evidence="11" key="3">
    <citation type="submission" date="2025-09" db="UniProtKB">
        <authorList>
            <consortium name="Ensembl"/>
        </authorList>
    </citation>
    <scope>IDENTIFICATION</scope>
</reference>
<dbReference type="GO" id="GO:0035091">
    <property type="term" value="F:phosphatidylinositol binding"/>
    <property type="evidence" value="ECO:0007669"/>
    <property type="project" value="InterPro"/>
</dbReference>
<evidence type="ECO:0000256" key="4">
    <source>
        <dbReference type="ARBA" id="ARBA00022448"/>
    </source>
</evidence>
<dbReference type="Gene3D" id="1.20.5.1940">
    <property type="match status" value="1"/>
</dbReference>
<dbReference type="GO" id="GO:0031901">
    <property type="term" value="C:early endosome membrane"/>
    <property type="evidence" value="ECO:0007669"/>
    <property type="project" value="UniProtKB-SubCell"/>
</dbReference>
<dbReference type="InterPro" id="IPR003903">
    <property type="entry name" value="UIM_dom"/>
</dbReference>
<dbReference type="PROSITE" id="PS50330">
    <property type="entry name" value="UIM"/>
    <property type="match status" value="1"/>
</dbReference>
<evidence type="ECO:0000256" key="5">
    <source>
        <dbReference type="ARBA" id="ARBA00022753"/>
    </source>
</evidence>
<dbReference type="AlphaFoldDB" id="A0A674N180"/>
<evidence type="ECO:0000256" key="2">
    <source>
        <dbReference type="ARBA" id="ARBA00009666"/>
    </source>
</evidence>
<dbReference type="FunFam" id="2.30.30.40:FF:000086">
    <property type="entry name" value="signal transducing adapter molecule 2"/>
    <property type="match status" value="1"/>
</dbReference>
<proteinExistence type="inferred from homology"/>
<name>A0A674N180_TAKRU</name>
<dbReference type="InterPro" id="IPR001452">
    <property type="entry name" value="SH3_domain"/>
</dbReference>
<protein>
    <submittedName>
        <fullName evidence="11">Signal transducing adaptor molecule (SH3 domain and ITAM motif) 2</fullName>
    </submittedName>
</protein>
<dbReference type="InterPro" id="IPR050670">
    <property type="entry name" value="STAM"/>
</dbReference>
<dbReference type="SUPFAM" id="SSF50044">
    <property type="entry name" value="SH3-domain"/>
    <property type="match status" value="1"/>
</dbReference>
<keyword evidence="12" id="KW-1185">Reference proteome</keyword>
<dbReference type="GO" id="GO:0030139">
    <property type="term" value="C:endocytic vesicle"/>
    <property type="evidence" value="ECO:0007669"/>
    <property type="project" value="TreeGrafter"/>
</dbReference>
<accession>A0A674N180</accession>
<dbReference type="PROSITE" id="PS50179">
    <property type="entry name" value="VHS"/>
    <property type="match status" value="1"/>
</dbReference>
<dbReference type="PANTHER" id="PTHR45929:SF1">
    <property type="entry name" value="HEMATOPOIETIC LINEAGE CELL-SPECIFIC PROTEIN-RELATED"/>
    <property type="match status" value="1"/>
</dbReference>
<feature type="domain" description="SH3" evidence="9">
    <location>
        <begin position="205"/>
        <end position="264"/>
    </location>
</feature>